<evidence type="ECO:0000256" key="1">
    <source>
        <dbReference type="ARBA" id="ARBA00022741"/>
    </source>
</evidence>
<keyword evidence="1" id="KW-0547">Nucleotide-binding</keyword>
<dbReference type="Proteomes" id="UP000504633">
    <property type="component" value="Unplaced"/>
</dbReference>
<keyword evidence="4" id="KW-0808">Transferase</keyword>
<dbReference type="OrthoDB" id="9972657at2759"/>
<accession>A0A6J1L956</accession>
<dbReference type="Pfam" id="PF08433">
    <property type="entry name" value="KTI12"/>
    <property type="match status" value="1"/>
</dbReference>
<dbReference type="Gene3D" id="3.40.50.300">
    <property type="entry name" value="P-loop containing nucleotide triphosphate hydrolases"/>
    <property type="match status" value="1"/>
</dbReference>
<keyword evidence="3" id="KW-1185">Reference proteome</keyword>
<sequence>MPRICLLALIGLPGAGKTNLSNWLILQQEQQPDLLAGWQMLHLCYDDYFNIQPTNKIEYREQRQFIYNLLEQLIAALQADKVELPGHVRRSATITSDNYLVICDDNHYYRSMRYQLYQLSRKQNCLYAQLYLACSLVDSLLANAERGADALPAAVIQQMEMRLELPNETSAWEQLTLTLNSTKDFHAVAEIIKNFLQTLFNSQLIATPVQQEKQPQLQSLAHQLDLQLRARIQSQIKSNRVEEKQQQSAQRSRALNEQRKHILTQFRFDMRSGQTGLSNDNLEYYVNMLN</sequence>
<dbReference type="GeneID" id="111591998"/>
<evidence type="ECO:0000313" key="4">
    <source>
        <dbReference type="RefSeq" id="XP_023159731.2"/>
    </source>
</evidence>
<dbReference type="GO" id="GO:0016301">
    <property type="term" value="F:kinase activity"/>
    <property type="evidence" value="ECO:0007669"/>
    <property type="project" value="UniProtKB-KW"/>
</dbReference>
<dbReference type="InterPro" id="IPR013641">
    <property type="entry name" value="KTI12/PSTK"/>
</dbReference>
<dbReference type="PANTHER" id="PTHR20873:SF0">
    <property type="entry name" value="L-SERYL-TRNA(SEC) KINASE"/>
    <property type="match status" value="1"/>
</dbReference>
<evidence type="ECO:0000256" key="2">
    <source>
        <dbReference type="ARBA" id="ARBA00022840"/>
    </source>
</evidence>
<dbReference type="RefSeq" id="XP_023159731.2">
    <property type="nucleotide sequence ID" value="XM_023303963.2"/>
</dbReference>
<dbReference type="PANTHER" id="PTHR20873">
    <property type="entry name" value="L-SERYL-TRNA(SEC) KINASE"/>
    <property type="match status" value="1"/>
</dbReference>
<proteinExistence type="predicted"/>
<dbReference type="InterPro" id="IPR027417">
    <property type="entry name" value="P-loop_NTPase"/>
</dbReference>
<evidence type="ECO:0000313" key="3">
    <source>
        <dbReference type="Proteomes" id="UP000504633"/>
    </source>
</evidence>
<dbReference type="CTD" id="118672"/>
<reference evidence="4" key="1">
    <citation type="submission" date="2025-08" db="UniProtKB">
        <authorList>
            <consortium name="RefSeq"/>
        </authorList>
    </citation>
    <scope>IDENTIFICATION</scope>
    <source>
        <strain evidence="4">15085-1641.00</strain>
        <tissue evidence="4">Whole body</tissue>
    </source>
</reference>
<dbReference type="SUPFAM" id="SSF52540">
    <property type="entry name" value="P-loop containing nucleoside triphosphate hydrolases"/>
    <property type="match status" value="1"/>
</dbReference>
<gene>
    <name evidence="4" type="primary">LOC111591998</name>
</gene>
<dbReference type="GO" id="GO:0005524">
    <property type="term" value="F:ATP binding"/>
    <property type="evidence" value="ECO:0007669"/>
    <property type="project" value="UniProtKB-KW"/>
</dbReference>
<dbReference type="AlphaFoldDB" id="A0A6J1L956"/>
<dbReference type="InterPro" id="IPR052648">
    <property type="entry name" value="Ser-tRNA(Sec)_kinase"/>
</dbReference>
<organism evidence="3 4">
    <name type="scientific">Drosophila hydei</name>
    <name type="common">Fruit fly</name>
    <dbReference type="NCBI Taxonomy" id="7224"/>
    <lineage>
        <taxon>Eukaryota</taxon>
        <taxon>Metazoa</taxon>
        <taxon>Ecdysozoa</taxon>
        <taxon>Arthropoda</taxon>
        <taxon>Hexapoda</taxon>
        <taxon>Insecta</taxon>
        <taxon>Pterygota</taxon>
        <taxon>Neoptera</taxon>
        <taxon>Endopterygota</taxon>
        <taxon>Diptera</taxon>
        <taxon>Brachycera</taxon>
        <taxon>Muscomorpha</taxon>
        <taxon>Ephydroidea</taxon>
        <taxon>Drosophilidae</taxon>
        <taxon>Drosophila</taxon>
    </lineage>
</organism>
<keyword evidence="2" id="KW-0067">ATP-binding</keyword>
<keyword evidence="4" id="KW-0418">Kinase</keyword>
<name>A0A6J1L956_DROHY</name>
<dbReference type="KEGG" id="dhe:111591998"/>
<protein>
    <submittedName>
        <fullName evidence="4">L-seryl-tRNA(Sec) kinase</fullName>
    </submittedName>
</protein>
<dbReference type="GO" id="GO:0000049">
    <property type="term" value="F:tRNA binding"/>
    <property type="evidence" value="ECO:0007669"/>
    <property type="project" value="TreeGrafter"/>
</dbReference>
<dbReference type="OMA" id="HYYRSMR"/>